<dbReference type="KEGG" id="mri:Mal4_45170"/>
<accession>A0A517ZCI4</accession>
<dbReference type="EMBL" id="CP036275">
    <property type="protein sequence ID" value="QDU40162.1"/>
    <property type="molecule type" value="Genomic_DNA"/>
</dbReference>
<organism evidence="1 2">
    <name type="scientific">Maioricimonas rarisocia</name>
    <dbReference type="NCBI Taxonomy" id="2528026"/>
    <lineage>
        <taxon>Bacteria</taxon>
        <taxon>Pseudomonadati</taxon>
        <taxon>Planctomycetota</taxon>
        <taxon>Planctomycetia</taxon>
        <taxon>Planctomycetales</taxon>
        <taxon>Planctomycetaceae</taxon>
        <taxon>Maioricimonas</taxon>
    </lineage>
</organism>
<gene>
    <name evidence="1" type="ORF">Mal4_45170</name>
</gene>
<sequence>MSATGWFFMFAALLILASVGLADHRQRRTDRRRIQEVVGQIRCPVCGERFSEWNGMLSPNHYTWTDDAIVQDIVVIRCAACGGAFDAFWNRDGTLDVQEPW</sequence>
<dbReference type="Proteomes" id="UP000320496">
    <property type="component" value="Chromosome"/>
</dbReference>
<evidence type="ECO:0000313" key="1">
    <source>
        <dbReference type="EMBL" id="QDU40162.1"/>
    </source>
</evidence>
<reference evidence="1 2" key="1">
    <citation type="submission" date="2019-02" db="EMBL/GenBank/DDBJ databases">
        <title>Deep-cultivation of Planctomycetes and their phenomic and genomic characterization uncovers novel biology.</title>
        <authorList>
            <person name="Wiegand S."/>
            <person name="Jogler M."/>
            <person name="Boedeker C."/>
            <person name="Pinto D."/>
            <person name="Vollmers J."/>
            <person name="Rivas-Marin E."/>
            <person name="Kohn T."/>
            <person name="Peeters S.H."/>
            <person name="Heuer A."/>
            <person name="Rast P."/>
            <person name="Oberbeckmann S."/>
            <person name="Bunk B."/>
            <person name="Jeske O."/>
            <person name="Meyerdierks A."/>
            <person name="Storesund J.E."/>
            <person name="Kallscheuer N."/>
            <person name="Luecker S."/>
            <person name="Lage O.M."/>
            <person name="Pohl T."/>
            <person name="Merkel B.J."/>
            <person name="Hornburger P."/>
            <person name="Mueller R.-W."/>
            <person name="Bruemmer F."/>
            <person name="Labrenz M."/>
            <person name="Spormann A.M."/>
            <person name="Op den Camp H."/>
            <person name="Overmann J."/>
            <person name="Amann R."/>
            <person name="Jetten M.S.M."/>
            <person name="Mascher T."/>
            <person name="Medema M.H."/>
            <person name="Devos D.P."/>
            <person name="Kaster A.-K."/>
            <person name="Ovreas L."/>
            <person name="Rohde M."/>
            <person name="Galperin M.Y."/>
            <person name="Jogler C."/>
        </authorList>
    </citation>
    <scope>NUCLEOTIDE SEQUENCE [LARGE SCALE GENOMIC DNA]</scope>
    <source>
        <strain evidence="1 2">Mal4</strain>
    </source>
</reference>
<dbReference type="AlphaFoldDB" id="A0A517ZCI4"/>
<proteinExistence type="predicted"/>
<keyword evidence="2" id="KW-1185">Reference proteome</keyword>
<protein>
    <submittedName>
        <fullName evidence="1">Uncharacterized protein</fullName>
    </submittedName>
</protein>
<name>A0A517ZCI4_9PLAN</name>
<evidence type="ECO:0000313" key="2">
    <source>
        <dbReference type="Proteomes" id="UP000320496"/>
    </source>
</evidence>